<proteinExistence type="inferred from homology"/>
<gene>
    <name evidence="7" type="ORF">SCUCBS95973_002995</name>
</gene>
<dbReference type="PANTHER" id="PTHR47356:SF2">
    <property type="entry name" value="FAD-BINDING DOMAIN-CONTAINING PROTEIN-RELATED"/>
    <property type="match status" value="1"/>
</dbReference>
<keyword evidence="8" id="KW-1185">Reference proteome</keyword>
<dbReference type="Pfam" id="PF01494">
    <property type="entry name" value="FAD_binding_3"/>
    <property type="match status" value="1"/>
</dbReference>
<feature type="domain" description="FAD-binding" evidence="6">
    <location>
        <begin position="19"/>
        <end position="79"/>
    </location>
</feature>
<sequence length="179" mass="20204">MDHPVGNDMVFRDLWALRKWTRLLNLEEGFVEHWHHDRIVLVGDAVHKMTPNAGLGVNQGWQGVVALTNSLRALLSSADANFGTDALTRVFEAYQKRSEKMAKDSVFLSKLYIRITAWHNVAYKIVDHVGPYLGGDPVTFKLLASPIVRRGIVLDGVPEPGHKVGHIPWDNKPYKEEDE</sequence>
<dbReference type="Proteomes" id="UP001642405">
    <property type="component" value="Unassembled WGS sequence"/>
</dbReference>
<dbReference type="PANTHER" id="PTHR47356">
    <property type="entry name" value="FAD-DEPENDENT MONOOXYGENASE ASQG-RELATED"/>
    <property type="match status" value="1"/>
</dbReference>
<dbReference type="Gene3D" id="3.50.50.60">
    <property type="entry name" value="FAD/NAD(P)-binding domain"/>
    <property type="match status" value="1"/>
</dbReference>
<evidence type="ECO:0000313" key="7">
    <source>
        <dbReference type="EMBL" id="CAK7216976.1"/>
    </source>
</evidence>
<evidence type="ECO:0000259" key="6">
    <source>
        <dbReference type="Pfam" id="PF01494"/>
    </source>
</evidence>
<reference evidence="7 8" key="1">
    <citation type="submission" date="2024-01" db="EMBL/GenBank/DDBJ databases">
        <authorList>
            <person name="Allen C."/>
            <person name="Tagirdzhanova G."/>
        </authorList>
    </citation>
    <scope>NUCLEOTIDE SEQUENCE [LARGE SCALE GENOMIC DNA]</scope>
</reference>
<accession>A0ABP0BBR7</accession>
<dbReference type="InterPro" id="IPR050562">
    <property type="entry name" value="FAD_mOase_fung"/>
</dbReference>
<evidence type="ECO:0000256" key="1">
    <source>
        <dbReference type="ARBA" id="ARBA00001974"/>
    </source>
</evidence>
<dbReference type="InterPro" id="IPR036188">
    <property type="entry name" value="FAD/NAD-bd_sf"/>
</dbReference>
<evidence type="ECO:0000256" key="5">
    <source>
        <dbReference type="ARBA" id="ARBA00023002"/>
    </source>
</evidence>
<keyword evidence="5" id="KW-0560">Oxidoreductase</keyword>
<comment type="caution">
    <text evidence="7">The sequence shown here is derived from an EMBL/GenBank/DDBJ whole genome shotgun (WGS) entry which is preliminary data.</text>
</comment>
<dbReference type="InterPro" id="IPR002938">
    <property type="entry name" value="FAD-bd"/>
</dbReference>
<keyword evidence="3" id="KW-0285">Flavoprotein</keyword>
<dbReference type="SUPFAM" id="SSF51905">
    <property type="entry name" value="FAD/NAD(P)-binding domain"/>
    <property type="match status" value="1"/>
</dbReference>
<evidence type="ECO:0000256" key="4">
    <source>
        <dbReference type="ARBA" id="ARBA00022827"/>
    </source>
</evidence>
<organism evidence="7 8">
    <name type="scientific">Sporothrix curviconia</name>
    <dbReference type="NCBI Taxonomy" id="1260050"/>
    <lineage>
        <taxon>Eukaryota</taxon>
        <taxon>Fungi</taxon>
        <taxon>Dikarya</taxon>
        <taxon>Ascomycota</taxon>
        <taxon>Pezizomycotina</taxon>
        <taxon>Sordariomycetes</taxon>
        <taxon>Sordariomycetidae</taxon>
        <taxon>Ophiostomatales</taxon>
        <taxon>Ophiostomataceae</taxon>
        <taxon>Sporothrix</taxon>
    </lineage>
</organism>
<evidence type="ECO:0000313" key="8">
    <source>
        <dbReference type="Proteomes" id="UP001642405"/>
    </source>
</evidence>
<protein>
    <recommendedName>
        <fullName evidence="6">FAD-binding domain-containing protein</fullName>
    </recommendedName>
</protein>
<evidence type="ECO:0000256" key="2">
    <source>
        <dbReference type="ARBA" id="ARBA00007992"/>
    </source>
</evidence>
<dbReference type="EMBL" id="CAWUHB010000012">
    <property type="protein sequence ID" value="CAK7216976.1"/>
    <property type="molecule type" value="Genomic_DNA"/>
</dbReference>
<comment type="similarity">
    <text evidence="2">Belongs to the paxM FAD-dependent monooxygenase family.</text>
</comment>
<keyword evidence="4" id="KW-0274">FAD</keyword>
<name>A0ABP0BBR7_9PEZI</name>
<comment type="cofactor">
    <cofactor evidence="1">
        <name>FAD</name>
        <dbReference type="ChEBI" id="CHEBI:57692"/>
    </cofactor>
</comment>
<evidence type="ECO:0000256" key="3">
    <source>
        <dbReference type="ARBA" id="ARBA00022630"/>
    </source>
</evidence>